<protein>
    <submittedName>
        <fullName evidence="2">Uncharacterized protein</fullName>
    </submittedName>
</protein>
<organism evidence="2 3">
    <name type="scientific">Clitoria ternatea</name>
    <name type="common">Butterfly pea</name>
    <dbReference type="NCBI Taxonomy" id="43366"/>
    <lineage>
        <taxon>Eukaryota</taxon>
        <taxon>Viridiplantae</taxon>
        <taxon>Streptophyta</taxon>
        <taxon>Embryophyta</taxon>
        <taxon>Tracheophyta</taxon>
        <taxon>Spermatophyta</taxon>
        <taxon>Magnoliopsida</taxon>
        <taxon>eudicotyledons</taxon>
        <taxon>Gunneridae</taxon>
        <taxon>Pentapetalae</taxon>
        <taxon>rosids</taxon>
        <taxon>fabids</taxon>
        <taxon>Fabales</taxon>
        <taxon>Fabaceae</taxon>
        <taxon>Papilionoideae</taxon>
        <taxon>50 kb inversion clade</taxon>
        <taxon>NPAAA clade</taxon>
        <taxon>indigoferoid/millettioid clade</taxon>
        <taxon>Phaseoleae</taxon>
        <taxon>Clitoria</taxon>
    </lineage>
</organism>
<name>A0AAN9J642_CLITE</name>
<feature type="compositionally biased region" description="Basic and acidic residues" evidence="1">
    <location>
        <begin position="92"/>
        <end position="103"/>
    </location>
</feature>
<gene>
    <name evidence="2" type="ORF">RJT34_15707</name>
</gene>
<keyword evidence="3" id="KW-1185">Reference proteome</keyword>
<feature type="compositionally biased region" description="Basic and acidic residues" evidence="1">
    <location>
        <begin position="60"/>
        <end position="73"/>
    </location>
</feature>
<comment type="caution">
    <text evidence="2">The sequence shown here is derived from an EMBL/GenBank/DDBJ whole genome shotgun (WGS) entry which is preliminary data.</text>
</comment>
<reference evidence="2 3" key="1">
    <citation type="submission" date="2024-01" db="EMBL/GenBank/DDBJ databases">
        <title>The genomes of 5 underutilized Papilionoideae crops provide insights into root nodulation and disease resistance.</title>
        <authorList>
            <person name="Yuan L."/>
        </authorList>
    </citation>
    <scope>NUCLEOTIDE SEQUENCE [LARGE SCALE GENOMIC DNA]</scope>
    <source>
        <strain evidence="2">LY-2023</strain>
        <tissue evidence="2">Leaf</tissue>
    </source>
</reference>
<dbReference type="Proteomes" id="UP001359559">
    <property type="component" value="Unassembled WGS sequence"/>
</dbReference>
<dbReference type="EMBL" id="JAYKXN010000004">
    <property type="protein sequence ID" value="KAK7292853.1"/>
    <property type="molecule type" value="Genomic_DNA"/>
</dbReference>
<evidence type="ECO:0000313" key="3">
    <source>
        <dbReference type="Proteomes" id="UP001359559"/>
    </source>
</evidence>
<accession>A0AAN9J642</accession>
<sequence>MDWGRSSFAFFVLSDEEDGEGDGEFSFAFYNEDEEDWERKMTNTGGGVLGTEAISNLPDATEKDNVDEEKSLKDSATMADEGGQTPTTGKRIITERKMSDNRAHNVTST</sequence>
<evidence type="ECO:0000256" key="1">
    <source>
        <dbReference type="SAM" id="MobiDB-lite"/>
    </source>
</evidence>
<evidence type="ECO:0000313" key="2">
    <source>
        <dbReference type="EMBL" id="KAK7292853.1"/>
    </source>
</evidence>
<dbReference type="AlphaFoldDB" id="A0AAN9J642"/>
<feature type="region of interest" description="Disordered" evidence="1">
    <location>
        <begin position="50"/>
        <end position="109"/>
    </location>
</feature>
<proteinExistence type="predicted"/>